<evidence type="ECO:0000259" key="5">
    <source>
        <dbReference type="Pfam" id="PF05726"/>
    </source>
</evidence>
<organism evidence="6">
    <name type="scientific">Candidatus Berkiella aquae</name>
    <dbReference type="NCBI Taxonomy" id="295108"/>
    <lineage>
        <taxon>Bacteria</taxon>
        <taxon>Pseudomonadati</taxon>
        <taxon>Pseudomonadota</taxon>
        <taxon>Gammaproteobacteria</taxon>
        <taxon>Candidatus Berkiellales</taxon>
        <taxon>Candidatus Berkiellaceae</taxon>
        <taxon>Candidatus Berkiella</taxon>
    </lineage>
</organism>
<dbReference type="RefSeq" id="WP_075066642.1">
    <property type="nucleotide sequence ID" value="NZ_LKAJ02000001.1"/>
</dbReference>
<keyword evidence="6" id="KW-0560">Oxidoreductase</keyword>
<dbReference type="InterPro" id="IPR014710">
    <property type="entry name" value="RmlC-like_jellyroll"/>
</dbReference>
<dbReference type="EC" id="1.13.11.24" evidence="6"/>
<dbReference type="Pfam" id="PF05726">
    <property type="entry name" value="Pirin_C"/>
    <property type="match status" value="1"/>
</dbReference>
<evidence type="ECO:0000313" key="7">
    <source>
        <dbReference type="EMBL" id="MCS5711274.1"/>
    </source>
</evidence>
<comment type="cofactor">
    <cofactor evidence="2">
        <name>Fe cation</name>
        <dbReference type="ChEBI" id="CHEBI:24875"/>
    </cofactor>
    <text evidence="2">Binds 1 Fe cation per subunit.</text>
</comment>
<evidence type="ECO:0000313" key="8">
    <source>
        <dbReference type="Proteomes" id="UP000051497"/>
    </source>
</evidence>
<dbReference type="Gene3D" id="2.60.120.10">
    <property type="entry name" value="Jelly Rolls"/>
    <property type="match status" value="2"/>
</dbReference>
<dbReference type="AlphaFoldDB" id="A0A0Q9YV94"/>
<keyword evidence="8" id="KW-1185">Reference proteome</keyword>
<evidence type="ECO:0000256" key="3">
    <source>
        <dbReference type="RuleBase" id="RU003457"/>
    </source>
</evidence>
<accession>A0A0Q9YV94</accession>
<evidence type="ECO:0000313" key="6">
    <source>
        <dbReference type="EMBL" id="KRG20798.1"/>
    </source>
</evidence>
<dbReference type="PATRIC" id="fig|1590043.3.peg.2053"/>
<feature type="binding site" evidence="2">
    <location>
        <position position="78"/>
    </location>
    <ligand>
        <name>Fe cation</name>
        <dbReference type="ChEBI" id="CHEBI:24875"/>
    </ligand>
</feature>
<dbReference type="PIRSF" id="PIRSF006232">
    <property type="entry name" value="Pirin"/>
    <property type="match status" value="1"/>
</dbReference>
<dbReference type="EMBL" id="LKAJ02000001">
    <property type="protein sequence ID" value="MCS5711274.1"/>
    <property type="molecule type" value="Genomic_DNA"/>
</dbReference>
<feature type="domain" description="Pirin C-terminal" evidence="5">
    <location>
        <begin position="193"/>
        <end position="291"/>
    </location>
</feature>
<dbReference type="GO" id="GO:0046872">
    <property type="term" value="F:metal ion binding"/>
    <property type="evidence" value="ECO:0007669"/>
    <property type="project" value="UniProtKB-KW"/>
</dbReference>
<dbReference type="STRING" id="295108.HT99x_02015"/>
<dbReference type="SUPFAM" id="SSF51182">
    <property type="entry name" value="RmlC-like cupins"/>
    <property type="match status" value="1"/>
</dbReference>
<reference evidence="6" key="1">
    <citation type="submission" date="2015-09" db="EMBL/GenBank/DDBJ databases">
        <title>Draft Genome Sequences of Two Novel Amoeba-resistant Intranuclear Bacteria, Candidatus Berkiella cookevillensis and Candidatus Berkiella aquae.</title>
        <authorList>
            <person name="Mehari Y.T."/>
            <person name="Arivett B.A."/>
            <person name="Farone A.L."/>
            <person name="Gunderson J.H."/>
            <person name="Farone M.B."/>
        </authorList>
    </citation>
    <scope>NUCLEOTIDE SEQUENCE [LARGE SCALE GENOMIC DNA]</scope>
    <source>
        <strain evidence="6">HT99</strain>
    </source>
</reference>
<protein>
    <submittedName>
        <fullName evidence="7">Pirin family protein</fullName>
    </submittedName>
    <submittedName>
        <fullName evidence="6">Quercetin 2,3-dioxygenase</fullName>
        <ecNumber evidence="6">1.13.11.24</ecNumber>
    </submittedName>
</protein>
<dbReference type="InterPro" id="IPR011051">
    <property type="entry name" value="RmlC_Cupin_sf"/>
</dbReference>
<comment type="similarity">
    <text evidence="1 3">Belongs to the pirin family.</text>
</comment>
<dbReference type="PANTHER" id="PTHR13903:SF8">
    <property type="entry name" value="PIRIN"/>
    <property type="match status" value="1"/>
</dbReference>
<dbReference type="InterPro" id="IPR003829">
    <property type="entry name" value="Pirin_N_dom"/>
</dbReference>
<dbReference type="CDD" id="cd02247">
    <property type="entry name" value="cupin_pirin_C"/>
    <property type="match status" value="1"/>
</dbReference>
<reference evidence="7" key="2">
    <citation type="journal article" date="2016" name="Genome Announc.">
        <title>Draft Genome Sequences of Two Novel Amoeba-Resistant Intranuclear Bacteria, 'Candidatus Berkiella cookevillensis' and 'Candidatus Berkiella aquae'.</title>
        <authorList>
            <person name="Mehari Y.T."/>
            <person name="Arivett B.A."/>
            <person name="Farone A.L."/>
            <person name="Gunderson J.H."/>
            <person name="Farone M.B."/>
        </authorList>
    </citation>
    <scope>NUCLEOTIDE SEQUENCE</scope>
    <source>
        <strain evidence="7">HT99</strain>
    </source>
</reference>
<dbReference type="PANTHER" id="PTHR13903">
    <property type="entry name" value="PIRIN-RELATED"/>
    <property type="match status" value="1"/>
</dbReference>
<dbReference type="InterPro" id="IPR008778">
    <property type="entry name" value="Pirin_C_dom"/>
</dbReference>
<gene>
    <name evidence="6" type="primary">yhhW_2</name>
    <name evidence="7" type="ORF">HT99x_007495</name>
    <name evidence="6" type="ORF">HT99x_02015</name>
</gene>
<keyword evidence="6" id="KW-0223">Dioxygenase</keyword>
<sequence length="315" mass="35258">MSDLYLKCQLSDSKDCPPLPHQPIEQLLPTRNATLGDNLMIRRALPHRQRRMIGAWCFIDHFGPLNLNQSKGMNVGPHPHIGLQTVTWLIEGKITHRDSLGSEQIINPGQLNLMTAGNGIVHSEESIIDTHKTLHGAQLWLALPDMVRQMDPGFAHYEFLPVMEHDGITITVLAGELFGKVAPTNTYSPTMALDIRTVAAAKTILPLNPDFEYGVLVLKESAIIENSIIDINNLLYLGYGRDKLSINLPQNAHLLILGGEPFKEEVLIWWNFVARTEAEIKEAAENWQTFKYFGEIPGNLIPRMNAPDLPAAHFK</sequence>
<dbReference type="Proteomes" id="UP000051497">
    <property type="component" value="Unassembled WGS sequence"/>
</dbReference>
<evidence type="ECO:0000256" key="2">
    <source>
        <dbReference type="PIRSR" id="PIRSR006232-1"/>
    </source>
</evidence>
<dbReference type="EMBL" id="LKAJ01000008">
    <property type="protein sequence ID" value="KRG20798.1"/>
    <property type="molecule type" value="Genomic_DNA"/>
</dbReference>
<dbReference type="Pfam" id="PF02678">
    <property type="entry name" value="Pirin"/>
    <property type="match status" value="1"/>
</dbReference>
<name>A0A0Q9YV94_9GAMM</name>
<feature type="binding site" evidence="2">
    <location>
        <position position="80"/>
    </location>
    <ligand>
        <name>Fe cation</name>
        <dbReference type="ChEBI" id="CHEBI:24875"/>
    </ligand>
</feature>
<proteinExistence type="inferred from homology"/>
<evidence type="ECO:0000259" key="4">
    <source>
        <dbReference type="Pfam" id="PF02678"/>
    </source>
</evidence>
<keyword evidence="2" id="KW-0479">Metal-binding</keyword>
<keyword evidence="2" id="KW-0408">Iron</keyword>
<feature type="binding site" evidence="2">
    <location>
        <position position="124"/>
    </location>
    <ligand>
        <name>Fe cation</name>
        <dbReference type="ChEBI" id="CHEBI:24875"/>
    </ligand>
</feature>
<dbReference type="OrthoDB" id="9780903at2"/>
<comment type="caution">
    <text evidence="6">The sequence shown here is derived from an EMBL/GenBank/DDBJ whole genome shotgun (WGS) entry which is preliminary data.</text>
</comment>
<dbReference type="CDD" id="cd02909">
    <property type="entry name" value="cupin_pirin_N"/>
    <property type="match status" value="1"/>
</dbReference>
<reference evidence="7" key="3">
    <citation type="submission" date="2021-06" db="EMBL/GenBank/DDBJ databases">
        <title>Genomic Description and Analysis of Intracellular Bacteria, Candidatus Berkiella cookevillensis and Candidatus Berkiella aquae.</title>
        <authorList>
            <person name="Kidane D.T."/>
            <person name="Mehari Y.T."/>
            <person name="Rice F.C."/>
            <person name="Arivett B.A."/>
            <person name="Farone A.L."/>
            <person name="Berk S.G."/>
            <person name="Farone M.B."/>
        </authorList>
    </citation>
    <scope>NUCLEOTIDE SEQUENCE</scope>
    <source>
        <strain evidence="7">HT99</strain>
    </source>
</reference>
<dbReference type="GO" id="GO:0008127">
    <property type="term" value="F:quercetin 2,3-dioxygenase activity"/>
    <property type="evidence" value="ECO:0007669"/>
    <property type="project" value="UniProtKB-EC"/>
</dbReference>
<dbReference type="InterPro" id="IPR012093">
    <property type="entry name" value="Pirin"/>
</dbReference>
<evidence type="ECO:0000256" key="1">
    <source>
        <dbReference type="ARBA" id="ARBA00008416"/>
    </source>
</evidence>
<feature type="binding site" evidence="2">
    <location>
        <position position="122"/>
    </location>
    <ligand>
        <name>Fe cation</name>
        <dbReference type="ChEBI" id="CHEBI:24875"/>
    </ligand>
</feature>
<feature type="domain" description="Pirin N-terminal" evidence="4">
    <location>
        <begin position="42"/>
        <end position="141"/>
    </location>
</feature>